<gene>
    <name evidence="6" type="ORF">DLJ53_31750</name>
</gene>
<dbReference type="GO" id="GO:0016887">
    <property type="term" value="F:ATP hydrolysis activity"/>
    <property type="evidence" value="ECO:0007669"/>
    <property type="project" value="InterPro"/>
</dbReference>
<dbReference type="SMART" id="SM00382">
    <property type="entry name" value="AAA"/>
    <property type="match status" value="1"/>
</dbReference>
<dbReference type="PROSITE" id="PS50893">
    <property type="entry name" value="ABC_TRANSPORTER_2"/>
    <property type="match status" value="1"/>
</dbReference>
<dbReference type="EMBL" id="QHHQ01000011">
    <property type="protein sequence ID" value="RAH96832.1"/>
    <property type="molecule type" value="Genomic_DNA"/>
</dbReference>
<dbReference type="AlphaFoldDB" id="A0A8B2NHM9"/>
<dbReference type="GO" id="GO:0015697">
    <property type="term" value="P:quaternary ammonium group transport"/>
    <property type="evidence" value="ECO:0007669"/>
    <property type="project" value="UniProtKB-ARBA"/>
</dbReference>
<organism evidence="6 7">
    <name type="scientific">Acuticoccus sediminis</name>
    <dbReference type="NCBI Taxonomy" id="2184697"/>
    <lineage>
        <taxon>Bacteria</taxon>
        <taxon>Pseudomonadati</taxon>
        <taxon>Pseudomonadota</taxon>
        <taxon>Alphaproteobacteria</taxon>
        <taxon>Hyphomicrobiales</taxon>
        <taxon>Amorphaceae</taxon>
        <taxon>Acuticoccus</taxon>
    </lineage>
</organism>
<dbReference type="InterPro" id="IPR003593">
    <property type="entry name" value="AAA+_ATPase"/>
</dbReference>
<dbReference type="SUPFAM" id="SSF52540">
    <property type="entry name" value="P-loop containing nucleoside triphosphate hydrolases"/>
    <property type="match status" value="1"/>
</dbReference>
<evidence type="ECO:0000313" key="7">
    <source>
        <dbReference type="Proteomes" id="UP000249590"/>
    </source>
</evidence>
<keyword evidence="4" id="KW-0067">ATP-binding</keyword>
<dbReference type="FunFam" id="3.40.50.300:FF:000425">
    <property type="entry name" value="Probable ABC transporter, ATP-binding subunit"/>
    <property type="match status" value="1"/>
</dbReference>
<evidence type="ECO:0000313" key="6">
    <source>
        <dbReference type="EMBL" id="RAH96832.1"/>
    </source>
</evidence>
<evidence type="ECO:0000256" key="2">
    <source>
        <dbReference type="ARBA" id="ARBA00022448"/>
    </source>
</evidence>
<dbReference type="Proteomes" id="UP000249590">
    <property type="component" value="Unassembled WGS sequence"/>
</dbReference>
<evidence type="ECO:0000256" key="3">
    <source>
        <dbReference type="ARBA" id="ARBA00022741"/>
    </source>
</evidence>
<dbReference type="InterPro" id="IPR017871">
    <property type="entry name" value="ABC_transporter-like_CS"/>
</dbReference>
<proteinExistence type="inferred from homology"/>
<comment type="caution">
    <text evidence="6">The sequence shown here is derived from an EMBL/GenBank/DDBJ whole genome shotgun (WGS) entry which is preliminary data.</text>
</comment>
<keyword evidence="2" id="KW-0813">Transport</keyword>
<evidence type="ECO:0000259" key="5">
    <source>
        <dbReference type="PROSITE" id="PS50893"/>
    </source>
</evidence>
<sequence length="360" mass="38952">MTRSGAPQGLSIDPVPSVALSGVWKLYGAPRAVKTAKRVLSAGPDRECLQRDFGVFAALAGVDLTVRRRETLAVVGLSGSGKSTLVRHMNGLVAPTAGSVAVDGRDISRLSRSDLQALRATQVGMVFQSTSLFPDRTVIENVMFGLEVRGVPRRDRMATALTWLDRVELADWAHRYPHELSGGMQQRVGLARTLATDPEVLLLDEPFSALDPLIRANLQDEFASLVRTYRKTAVFITHDFDEAARIADRIAVMSDGGIVQIGTPRDIVFAPATPYVASFATRDIRLRFLQAADVAVPGTLDTGDTIAADMPLSELMQRASASERVMRVVDRDGRGLGVVDRAHLIASLDRLMTGKAHAAE</sequence>
<dbReference type="PANTHER" id="PTHR43869:SF1">
    <property type="entry name" value="GLYCINE BETAINE_PROLINE BETAINE TRANSPORT SYSTEM ATP-BINDING PROTEIN PROV"/>
    <property type="match status" value="1"/>
</dbReference>
<dbReference type="Pfam" id="PF00005">
    <property type="entry name" value="ABC_tran"/>
    <property type="match status" value="1"/>
</dbReference>
<feature type="domain" description="ABC transporter" evidence="5">
    <location>
        <begin position="33"/>
        <end position="280"/>
    </location>
</feature>
<dbReference type="InterPro" id="IPR003439">
    <property type="entry name" value="ABC_transporter-like_ATP-bd"/>
</dbReference>
<dbReference type="PANTHER" id="PTHR43869">
    <property type="entry name" value="GLYCINE BETAINE/PROLINE BETAINE TRANSPORT SYSTEM ATP-BINDING PROTEIN PROV"/>
    <property type="match status" value="1"/>
</dbReference>
<dbReference type="PROSITE" id="PS00211">
    <property type="entry name" value="ABC_TRANSPORTER_1"/>
    <property type="match status" value="1"/>
</dbReference>
<accession>A0A8B2NHM9</accession>
<dbReference type="InterPro" id="IPR051921">
    <property type="entry name" value="ABC_osmolyte_uptake_ATP-bind"/>
</dbReference>
<dbReference type="GO" id="GO:0005524">
    <property type="term" value="F:ATP binding"/>
    <property type="evidence" value="ECO:0007669"/>
    <property type="project" value="UniProtKB-KW"/>
</dbReference>
<dbReference type="InterPro" id="IPR027417">
    <property type="entry name" value="P-loop_NTPase"/>
</dbReference>
<protein>
    <submittedName>
        <fullName evidence="6">Glycine/betaine ABC transporter</fullName>
    </submittedName>
</protein>
<evidence type="ECO:0000256" key="4">
    <source>
        <dbReference type="ARBA" id="ARBA00022840"/>
    </source>
</evidence>
<comment type="similarity">
    <text evidence="1">Belongs to the ABC transporter superfamily.</text>
</comment>
<evidence type="ECO:0000256" key="1">
    <source>
        <dbReference type="ARBA" id="ARBA00005417"/>
    </source>
</evidence>
<keyword evidence="3" id="KW-0547">Nucleotide-binding</keyword>
<dbReference type="Gene3D" id="3.40.50.300">
    <property type="entry name" value="P-loop containing nucleotide triphosphate hydrolases"/>
    <property type="match status" value="1"/>
</dbReference>
<keyword evidence="7" id="KW-1185">Reference proteome</keyword>
<dbReference type="OrthoDB" id="9802264at2"/>
<reference evidence="6 7" key="1">
    <citation type="submission" date="2018-05" db="EMBL/GenBank/DDBJ databases">
        <title>Acuticoccus sediminis sp. nov., isolated from deep-sea sediment of Indian Ocean.</title>
        <authorList>
            <person name="Liu X."/>
            <person name="Lai Q."/>
            <person name="Du Y."/>
            <person name="Sun F."/>
            <person name="Zhang X."/>
            <person name="Wang S."/>
            <person name="Shao Z."/>
        </authorList>
    </citation>
    <scope>NUCLEOTIDE SEQUENCE [LARGE SCALE GENOMIC DNA]</scope>
    <source>
        <strain evidence="6 7">PTG4-2</strain>
    </source>
</reference>
<name>A0A8B2NHM9_9HYPH</name>